<evidence type="ECO:0000313" key="2">
    <source>
        <dbReference type="Proteomes" id="UP000318709"/>
    </source>
</evidence>
<reference evidence="1 2" key="1">
    <citation type="submission" date="2019-03" db="EMBL/GenBank/DDBJ databases">
        <title>The complete genome sequence of Swingsia_sp. F3b2 LMG30590(T).</title>
        <authorList>
            <person name="Chua K.-O."/>
            <person name="Chan K.-G."/>
            <person name="See-Too W.-S."/>
        </authorList>
    </citation>
    <scope>NUCLEOTIDE SEQUENCE [LARGE SCALE GENOMIC DNA]</scope>
    <source>
        <strain evidence="1 2">F3b2</strain>
    </source>
</reference>
<dbReference type="EMBL" id="CP038231">
    <property type="protein sequence ID" value="QDH13111.1"/>
    <property type="molecule type" value="Genomic_DNA"/>
</dbReference>
<dbReference type="PANTHER" id="PTHR28055:SF1">
    <property type="entry name" value="ALTERED INHERITANCE OF MITOCHONDRIA PROTEIN 41, MITOCHONDRIAL"/>
    <property type="match status" value="1"/>
</dbReference>
<dbReference type="Pfam" id="PF09424">
    <property type="entry name" value="YqeY"/>
    <property type="match status" value="1"/>
</dbReference>
<dbReference type="Gene3D" id="1.10.10.410">
    <property type="match status" value="1"/>
</dbReference>
<dbReference type="KEGG" id="swf:E3E12_01635"/>
<dbReference type="GO" id="GO:0016884">
    <property type="term" value="F:carbon-nitrogen ligase activity, with glutamine as amido-N-donor"/>
    <property type="evidence" value="ECO:0007669"/>
    <property type="project" value="InterPro"/>
</dbReference>
<organism evidence="1 2">
    <name type="scientific">Formicincola oecophyllae</name>
    <dbReference type="NCBI Taxonomy" id="2558361"/>
    <lineage>
        <taxon>Bacteria</taxon>
        <taxon>Pseudomonadati</taxon>
        <taxon>Pseudomonadota</taxon>
        <taxon>Alphaproteobacteria</taxon>
        <taxon>Acetobacterales</taxon>
        <taxon>Acetobacteraceae</taxon>
        <taxon>Formicincola</taxon>
    </lineage>
</organism>
<sequence length="150" mass="15753">MDIRQQVMADLKTAMKAKDMAQVARLRAITAKLKDLDVAARAGSGDVTESDVMGALRSMIKSRTESAALYRQGGRPELAEKEEGEIAVIESYLPQGPSDADLEAAVAEAVTSTGATSMKDMGKVMGVLKGRFGPALDAARAAPMVKAKLG</sequence>
<dbReference type="RefSeq" id="WP_141442758.1">
    <property type="nucleotide sequence ID" value="NZ_CP038231.1"/>
</dbReference>
<proteinExistence type="predicted"/>
<accession>A0A4Y6U9S4</accession>
<evidence type="ECO:0000313" key="1">
    <source>
        <dbReference type="EMBL" id="QDH13111.1"/>
    </source>
</evidence>
<dbReference type="InterPro" id="IPR042184">
    <property type="entry name" value="YqeY/Aim41_N"/>
</dbReference>
<dbReference type="AlphaFoldDB" id="A0A4Y6U9S4"/>
<protein>
    <submittedName>
        <fullName evidence="1">GatB/YqeY domain-containing protein</fullName>
    </submittedName>
</protein>
<dbReference type="Gene3D" id="1.10.1510.10">
    <property type="entry name" value="Uncharacterised protein YqeY/AIM41 PF09424, N-terminal domain"/>
    <property type="match status" value="1"/>
</dbReference>
<dbReference type="InterPro" id="IPR023168">
    <property type="entry name" value="GatB_Yqey_C_2"/>
</dbReference>
<keyword evidence="2" id="KW-1185">Reference proteome</keyword>
<dbReference type="InterPro" id="IPR019004">
    <property type="entry name" value="YqeY/Aim41"/>
</dbReference>
<gene>
    <name evidence="1" type="ORF">E3E12_01635</name>
</gene>
<name>A0A4Y6U9S4_9PROT</name>
<dbReference type="PANTHER" id="PTHR28055">
    <property type="entry name" value="ALTERED INHERITANCE OF MITOCHONDRIA PROTEIN 41, MITOCHONDRIAL"/>
    <property type="match status" value="1"/>
</dbReference>
<dbReference type="OrthoDB" id="9788127at2"/>
<dbReference type="SUPFAM" id="SSF89095">
    <property type="entry name" value="GatB/YqeY motif"/>
    <property type="match status" value="1"/>
</dbReference>
<dbReference type="Proteomes" id="UP000318709">
    <property type="component" value="Chromosome"/>
</dbReference>
<dbReference type="InterPro" id="IPR003789">
    <property type="entry name" value="Asn/Gln_tRNA_amidoTrase-B-like"/>
</dbReference>